<name>A0ACC1QLX4_9HYPO</name>
<evidence type="ECO:0000313" key="1">
    <source>
        <dbReference type="EMBL" id="KAJ3483020.1"/>
    </source>
</evidence>
<keyword evidence="2" id="KW-1185">Reference proteome</keyword>
<comment type="caution">
    <text evidence="1">The sequence shown here is derived from an EMBL/GenBank/DDBJ whole genome shotgun (WGS) entry which is preliminary data.</text>
</comment>
<reference evidence="1" key="1">
    <citation type="submission" date="2022-07" db="EMBL/GenBank/DDBJ databases">
        <title>Genome Sequence of Lecanicillium saksenae.</title>
        <authorList>
            <person name="Buettner E."/>
        </authorList>
    </citation>
    <scope>NUCLEOTIDE SEQUENCE</scope>
    <source>
        <strain evidence="1">VT-O1</strain>
    </source>
</reference>
<proteinExistence type="predicted"/>
<organism evidence="1 2">
    <name type="scientific">Lecanicillium saksenae</name>
    <dbReference type="NCBI Taxonomy" id="468837"/>
    <lineage>
        <taxon>Eukaryota</taxon>
        <taxon>Fungi</taxon>
        <taxon>Dikarya</taxon>
        <taxon>Ascomycota</taxon>
        <taxon>Pezizomycotina</taxon>
        <taxon>Sordariomycetes</taxon>
        <taxon>Hypocreomycetidae</taxon>
        <taxon>Hypocreales</taxon>
        <taxon>Cordycipitaceae</taxon>
        <taxon>Lecanicillium</taxon>
    </lineage>
</organism>
<protein>
    <submittedName>
        <fullName evidence="1">Uncharacterized protein</fullName>
    </submittedName>
</protein>
<evidence type="ECO:0000313" key="2">
    <source>
        <dbReference type="Proteomes" id="UP001148737"/>
    </source>
</evidence>
<sequence length="369" mass="41275">MTLAGSIPSQPADVCIHAGDLTEESKLEEFHSSLELLRTIKAPLKLVIAGNHDFTLDTPMFKKKIQEIKPPLEPELVQKFYGEYEEARKLLLDAKDDGIHLLNEGTHSFVLKNGAELRVYASPYTPSLGDWGFQYHPNQGHEFSIEGGTDIVVTHGPPRGILDRTDNRERAGCPELFAAVAQAKPQIHCFGHIHEGWGVKMVAWRSKLSEKPSFLADIDNAASELVEQLSTIRKTKFDTPEEERRKKEKLEAFREHKYCGTSFSPGDIGSKTLFVNASIKGDVESALQLPWLVDIVLPRSERQEHEEDAESRESAKTPSRKRNLEADIDEVDSERAARRLRSSDGKTSRPNSPRDESSCSLPDLAGVKK</sequence>
<accession>A0ACC1QLX4</accession>
<dbReference type="EMBL" id="JANAKD010001129">
    <property type="protein sequence ID" value="KAJ3483020.1"/>
    <property type="molecule type" value="Genomic_DNA"/>
</dbReference>
<dbReference type="Proteomes" id="UP001148737">
    <property type="component" value="Unassembled WGS sequence"/>
</dbReference>
<gene>
    <name evidence="1" type="ORF">NLG97_g7412</name>
</gene>